<dbReference type="UniPathway" id="UPA00085"/>
<evidence type="ECO:0000256" key="3">
    <source>
        <dbReference type="ARBA" id="ARBA00022516"/>
    </source>
</evidence>
<dbReference type="InterPro" id="IPR000462">
    <property type="entry name" value="CDP-OH_P_trans"/>
</dbReference>
<evidence type="ECO:0000256" key="13">
    <source>
        <dbReference type="SAM" id="Phobius"/>
    </source>
</evidence>
<dbReference type="Proteomes" id="UP000571183">
    <property type="component" value="Unassembled WGS sequence"/>
</dbReference>
<comment type="caution">
    <text evidence="14">The sequence shown here is derived from an EMBL/GenBank/DDBJ whole genome shotgun (WGS) entry which is preliminary data.</text>
</comment>
<keyword evidence="15" id="KW-1185">Reference proteome</keyword>
<evidence type="ECO:0000256" key="9">
    <source>
        <dbReference type="ARBA" id="ARBA00023209"/>
    </source>
</evidence>
<keyword evidence="10" id="KW-1208">Phospholipid metabolism</keyword>
<dbReference type="InterPro" id="IPR050324">
    <property type="entry name" value="CDP-alcohol_PTase-I"/>
</dbReference>
<dbReference type="InterPro" id="IPR004570">
    <property type="entry name" value="Phosphatidylglycerol_P_synth"/>
</dbReference>
<dbReference type="Pfam" id="PF01066">
    <property type="entry name" value="CDP-OH_P_transf"/>
    <property type="match status" value="1"/>
</dbReference>
<keyword evidence="6 13" id="KW-1133">Transmembrane helix</keyword>
<dbReference type="InterPro" id="IPR043130">
    <property type="entry name" value="CDP-OH_PTrfase_TM_dom"/>
</dbReference>
<feature type="transmembrane region" description="Helical" evidence="13">
    <location>
        <begin position="109"/>
        <end position="127"/>
    </location>
</feature>
<dbReference type="PANTHER" id="PTHR14269:SF62">
    <property type="entry name" value="CDP-DIACYLGLYCEROL--GLYCEROL-3-PHOSPHATE 3-PHOSPHATIDYLTRANSFERASE 1, CHLOROPLASTIC"/>
    <property type="match status" value="1"/>
</dbReference>
<dbReference type="EC" id="2.7.8.5" evidence="11"/>
<dbReference type="GO" id="GO:0008444">
    <property type="term" value="F:CDP-diacylglycerol-glycerol-3-phosphate 3-phosphatidyltransferase activity"/>
    <property type="evidence" value="ECO:0007669"/>
    <property type="project" value="UniProtKB-UniRule"/>
</dbReference>
<evidence type="ECO:0000256" key="1">
    <source>
        <dbReference type="ARBA" id="ARBA00004141"/>
    </source>
</evidence>
<gene>
    <name evidence="14" type="ORF">F5897_000891</name>
</gene>
<dbReference type="PIRSF" id="PIRSF000847">
    <property type="entry name" value="Phos_ph_gly_syn"/>
    <property type="match status" value="1"/>
</dbReference>
<reference evidence="14" key="1">
    <citation type="submission" date="2020-08" db="EMBL/GenBank/DDBJ databases">
        <title>Sequencing the genomes of 1000 actinobacteria strains.</title>
        <authorList>
            <person name="Klenk H.-P."/>
        </authorList>
    </citation>
    <scope>NUCLEOTIDE SEQUENCE [LARGE SCALE GENOMIC DNA]</scope>
    <source>
        <strain evidence="14">DSM 27064</strain>
    </source>
</reference>
<evidence type="ECO:0000313" key="15">
    <source>
        <dbReference type="Proteomes" id="UP000571183"/>
    </source>
</evidence>
<evidence type="ECO:0000256" key="6">
    <source>
        <dbReference type="ARBA" id="ARBA00022989"/>
    </source>
</evidence>
<evidence type="ECO:0000256" key="12">
    <source>
        <dbReference type="RuleBase" id="RU003750"/>
    </source>
</evidence>
<comment type="subcellular location">
    <subcellularLocation>
        <location evidence="1">Membrane</location>
        <topology evidence="1">Multi-pass membrane protein</topology>
    </subcellularLocation>
</comment>
<comment type="similarity">
    <text evidence="2 12">Belongs to the CDP-alcohol phosphatidyltransferase class-I family.</text>
</comment>
<dbReference type="AlphaFoldDB" id="A0A840DIN6"/>
<evidence type="ECO:0000256" key="11">
    <source>
        <dbReference type="NCBIfam" id="TIGR00560"/>
    </source>
</evidence>
<sequence>MSNLNGPNIITASRIVATPLVLWLILADQGQQGPLRIWGAVLFVLFMASDSLDGYWARSRGLVTDLGKLLDPIADKFLTGGALIVLAVLGELPWWVCAVVLVREIGITVHRLIAASSNVVLAAAWLGKLKTVMQSIAIPLAVLPHQVFTGAFGWWINVITMSAAVILTIVSGIDYLLSLRRLPR</sequence>
<evidence type="ECO:0000256" key="4">
    <source>
        <dbReference type="ARBA" id="ARBA00022679"/>
    </source>
</evidence>
<protein>
    <recommendedName>
        <fullName evidence="11">CDP-diacylglycerol--glycerol-3-phosphate 3-phosphatidyltransferase</fullName>
        <ecNumber evidence="11">2.7.8.5</ecNumber>
    </recommendedName>
</protein>
<keyword evidence="7" id="KW-0443">Lipid metabolism</keyword>
<dbReference type="GO" id="GO:0046474">
    <property type="term" value="P:glycerophospholipid biosynthetic process"/>
    <property type="evidence" value="ECO:0007669"/>
    <property type="project" value="TreeGrafter"/>
</dbReference>
<dbReference type="InterPro" id="IPR048254">
    <property type="entry name" value="CDP_ALCOHOL_P_TRANSF_CS"/>
</dbReference>
<dbReference type="EMBL" id="JACIFD010000007">
    <property type="protein sequence ID" value="MBB4071583.1"/>
    <property type="molecule type" value="Genomic_DNA"/>
</dbReference>
<dbReference type="PROSITE" id="PS00379">
    <property type="entry name" value="CDP_ALCOHOL_P_TRANSF"/>
    <property type="match status" value="1"/>
</dbReference>
<keyword evidence="4 12" id="KW-0808">Transferase</keyword>
<name>A0A840DIN6_9MICO</name>
<dbReference type="PANTHER" id="PTHR14269">
    <property type="entry name" value="CDP-DIACYLGLYCEROL--GLYCEROL-3-PHOSPHATE 3-PHOSPHATIDYLTRANSFERASE-RELATED"/>
    <property type="match status" value="1"/>
</dbReference>
<accession>A0A840DIN6</accession>
<evidence type="ECO:0000256" key="5">
    <source>
        <dbReference type="ARBA" id="ARBA00022692"/>
    </source>
</evidence>
<dbReference type="Gene3D" id="1.20.120.1760">
    <property type="match status" value="1"/>
</dbReference>
<feature type="transmembrane region" description="Helical" evidence="13">
    <location>
        <begin position="154"/>
        <end position="177"/>
    </location>
</feature>
<evidence type="ECO:0000256" key="10">
    <source>
        <dbReference type="ARBA" id="ARBA00023264"/>
    </source>
</evidence>
<feature type="transmembrane region" description="Helical" evidence="13">
    <location>
        <begin position="6"/>
        <end position="25"/>
    </location>
</feature>
<dbReference type="NCBIfam" id="TIGR00560">
    <property type="entry name" value="pgsA"/>
    <property type="match status" value="1"/>
</dbReference>
<keyword evidence="8 13" id="KW-0472">Membrane</keyword>
<evidence type="ECO:0000256" key="8">
    <source>
        <dbReference type="ARBA" id="ARBA00023136"/>
    </source>
</evidence>
<evidence type="ECO:0000313" key="14">
    <source>
        <dbReference type="EMBL" id="MBB4071583.1"/>
    </source>
</evidence>
<evidence type="ECO:0000256" key="7">
    <source>
        <dbReference type="ARBA" id="ARBA00023098"/>
    </source>
</evidence>
<keyword evidence="9" id="KW-0594">Phospholipid biosynthesis</keyword>
<feature type="transmembrane region" description="Helical" evidence="13">
    <location>
        <begin position="37"/>
        <end position="57"/>
    </location>
</feature>
<proteinExistence type="inferred from homology"/>
<feature type="transmembrane region" description="Helical" evidence="13">
    <location>
        <begin position="77"/>
        <end position="102"/>
    </location>
</feature>
<keyword evidence="5 13" id="KW-0812">Transmembrane</keyword>
<dbReference type="GO" id="GO:0016020">
    <property type="term" value="C:membrane"/>
    <property type="evidence" value="ECO:0007669"/>
    <property type="project" value="UniProtKB-SubCell"/>
</dbReference>
<keyword evidence="3" id="KW-0444">Lipid biosynthesis</keyword>
<organism evidence="14 15">
    <name type="scientific">Canibacter oris</name>
    <dbReference type="NCBI Taxonomy" id="1365628"/>
    <lineage>
        <taxon>Bacteria</taxon>
        <taxon>Bacillati</taxon>
        <taxon>Actinomycetota</taxon>
        <taxon>Actinomycetes</taxon>
        <taxon>Micrococcales</taxon>
        <taxon>Microbacteriaceae</taxon>
        <taxon>Canibacter</taxon>
    </lineage>
</organism>
<evidence type="ECO:0000256" key="2">
    <source>
        <dbReference type="ARBA" id="ARBA00010441"/>
    </source>
</evidence>